<keyword evidence="3" id="KW-0808">Transferase</keyword>
<evidence type="ECO:0000256" key="8">
    <source>
        <dbReference type="SAM" id="Phobius"/>
    </source>
</evidence>
<keyword evidence="4 8" id="KW-0812">Transmembrane</keyword>
<evidence type="ECO:0000256" key="4">
    <source>
        <dbReference type="ARBA" id="ARBA00022692"/>
    </source>
</evidence>
<feature type="transmembrane region" description="Helical" evidence="8">
    <location>
        <begin position="329"/>
        <end position="347"/>
    </location>
</feature>
<comment type="similarity">
    <text evidence="7">Belongs to the glycosyltransferase 87 family.</text>
</comment>
<accession>A0A318UE62</accession>
<sequence length="409" mass="46758">MLTNEKSATKKFLYLTGYQWVWVLYFAVATYCWQYKYFRQIDNNFIIFRQVYYHLRAGLNLYSLYPAEYYDQNHYGPIFSMFIAPFAILPKSIGFYLWQIANAAAFLIAVNMLPLTNRIKTLVLLFCVIEFSNTSHYLQSNAIIAAFMISSFVLVKKGKDEWATALIVLGTFIKLYPVIGFAFFLFSKNKLRFILSTVIWSVVFFLLPMTISSPGYVVQCYHDWFTQLTLKNSMNVTLGGTIDWCVMGVARRLAGDPTIPNLPFLIAGAAIFAIPLLRFKQFASSKFCLQVLASALLVAVIFSTGAEHPTFIIATAGAVIYIMMQDKPFTPFNITMLVLLMVVTGLGPSDAFPKFLRDWIEYYAVKAWPCIIIWAKIAYELIFKNFIVENTTLKLRDTVREESLWAKSG</sequence>
<proteinExistence type="inferred from homology"/>
<feature type="transmembrane region" description="Helical" evidence="8">
    <location>
        <begin position="12"/>
        <end position="31"/>
    </location>
</feature>
<evidence type="ECO:0000313" key="9">
    <source>
        <dbReference type="EMBL" id="PYF74373.1"/>
    </source>
</evidence>
<reference evidence="9 10" key="1">
    <citation type="submission" date="2018-06" db="EMBL/GenBank/DDBJ databases">
        <title>Genomic Encyclopedia of Archaeal and Bacterial Type Strains, Phase II (KMG-II): from individual species to whole genera.</title>
        <authorList>
            <person name="Goeker M."/>
        </authorList>
    </citation>
    <scope>NUCLEOTIDE SEQUENCE [LARGE SCALE GENOMIC DNA]</scope>
    <source>
        <strain evidence="9 10">DSM 27372</strain>
    </source>
</reference>
<evidence type="ECO:0000313" key="10">
    <source>
        <dbReference type="Proteomes" id="UP000248198"/>
    </source>
</evidence>
<evidence type="ECO:0000256" key="7">
    <source>
        <dbReference type="ARBA" id="ARBA00024033"/>
    </source>
</evidence>
<dbReference type="InterPro" id="IPR018584">
    <property type="entry name" value="GT87"/>
</dbReference>
<evidence type="ECO:0000256" key="3">
    <source>
        <dbReference type="ARBA" id="ARBA00022679"/>
    </source>
</evidence>
<comment type="caution">
    <text evidence="9">The sequence shown here is derived from an EMBL/GenBank/DDBJ whole genome shotgun (WGS) entry which is preliminary data.</text>
</comment>
<name>A0A318UE62_9SPHI</name>
<evidence type="ECO:0000256" key="2">
    <source>
        <dbReference type="ARBA" id="ARBA00022475"/>
    </source>
</evidence>
<keyword evidence="5 8" id="KW-1133">Transmembrane helix</keyword>
<comment type="subcellular location">
    <subcellularLocation>
        <location evidence="1">Cell membrane</location>
        <topology evidence="1">Multi-pass membrane protein</topology>
    </subcellularLocation>
</comment>
<keyword evidence="10" id="KW-1185">Reference proteome</keyword>
<feature type="transmembrane region" description="Helical" evidence="8">
    <location>
        <begin position="137"/>
        <end position="156"/>
    </location>
</feature>
<protein>
    <submittedName>
        <fullName evidence="9">Uncharacterized protein DUF2029</fullName>
    </submittedName>
</protein>
<keyword evidence="2" id="KW-1003">Cell membrane</keyword>
<dbReference type="EMBL" id="QKLU01000004">
    <property type="protein sequence ID" value="PYF74373.1"/>
    <property type="molecule type" value="Genomic_DNA"/>
</dbReference>
<dbReference type="RefSeq" id="WP_110831624.1">
    <property type="nucleotide sequence ID" value="NZ_QKLU01000004.1"/>
</dbReference>
<feature type="transmembrane region" description="Helical" evidence="8">
    <location>
        <begin position="162"/>
        <end position="186"/>
    </location>
</feature>
<feature type="transmembrane region" description="Helical" evidence="8">
    <location>
        <begin position="291"/>
        <end position="323"/>
    </location>
</feature>
<dbReference type="AlphaFoldDB" id="A0A318UE62"/>
<evidence type="ECO:0000256" key="6">
    <source>
        <dbReference type="ARBA" id="ARBA00023136"/>
    </source>
</evidence>
<evidence type="ECO:0000256" key="1">
    <source>
        <dbReference type="ARBA" id="ARBA00004651"/>
    </source>
</evidence>
<dbReference type="Pfam" id="PF09594">
    <property type="entry name" value="GT87"/>
    <property type="match status" value="1"/>
</dbReference>
<dbReference type="Proteomes" id="UP000248198">
    <property type="component" value="Unassembled WGS sequence"/>
</dbReference>
<dbReference type="GO" id="GO:0005886">
    <property type="term" value="C:plasma membrane"/>
    <property type="evidence" value="ECO:0007669"/>
    <property type="project" value="UniProtKB-SubCell"/>
</dbReference>
<dbReference type="OrthoDB" id="1070018at2"/>
<feature type="transmembrane region" description="Helical" evidence="8">
    <location>
        <begin position="193"/>
        <end position="211"/>
    </location>
</feature>
<feature type="transmembrane region" description="Helical" evidence="8">
    <location>
        <begin position="95"/>
        <end position="116"/>
    </location>
</feature>
<gene>
    <name evidence="9" type="ORF">B0O44_104544</name>
</gene>
<dbReference type="GO" id="GO:0016758">
    <property type="term" value="F:hexosyltransferase activity"/>
    <property type="evidence" value="ECO:0007669"/>
    <property type="project" value="InterPro"/>
</dbReference>
<keyword evidence="6 8" id="KW-0472">Membrane</keyword>
<organism evidence="9 10">
    <name type="scientific">Pedobacter nutrimenti</name>
    <dbReference type="NCBI Taxonomy" id="1241337"/>
    <lineage>
        <taxon>Bacteria</taxon>
        <taxon>Pseudomonadati</taxon>
        <taxon>Bacteroidota</taxon>
        <taxon>Sphingobacteriia</taxon>
        <taxon>Sphingobacteriales</taxon>
        <taxon>Sphingobacteriaceae</taxon>
        <taxon>Pedobacter</taxon>
    </lineage>
</organism>
<evidence type="ECO:0000256" key="5">
    <source>
        <dbReference type="ARBA" id="ARBA00022989"/>
    </source>
</evidence>
<feature type="transmembrane region" description="Helical" evidence="8">
    <location>
        <begin position="262"/>
        <end position="279"/>
    </location>
</feature>